<dbReference type="GO" id="GO:0019594">
    <property type="term" value="P:mannitol metabolic process"/>
    <property type="evidence" value="ECO:0007669"/>
    <property type="project" value="InterPro"/>
</dbReference>
<evidence type="ECO:0000313" key="5">
    <source>
        <dbReference type="EMBL" id="TGD95453.1"/>
    </source>
</evidence>
<dbReference type="PROSITE" id="PS00974">
    <property type="entry name" value="MANNITOL_DHGENASE"/>
    <property type="match status" value="1"/>
</dbReference>
<accession>A0A4Z0NH74</accession>
<sequence>MSADPQRDPVPLRRATLASLAPGMRRPAYDVTRVRAGIVHLGLGGFHRAHMARYTHDLMARDPDALAWGILGVGLMPGDRRMIDALAPQDALYTLVEREGADETVTVIGSLAGVAFAGETTAALLDAIDDPAIRVVSLTVTENGYCLDPATKRLNPDHPLIRADLAEPERPKSAVGVIVEALRRRRAAGAAPFTPLTCDNIQHNGDVLRDAVVSLARLRDAVQDSGLADWIAAAVAFPSTMVDRITPVTAAADVEALSRRHGLSDAWPVFSETFTQWVIEDRFPAGRPAWERVGAQFVADVAPYEFMKLRLLNGSHLAVSGLGRLAGYVTIDEAMADPRIAAVMTALMDRETGPTVPPVPGIDLEDYKRTLVARFANPAIRDTVERVNTDAPLNVLVDPIRGRLQQGGSVEFLALALAAWLRRVRGEDESGGAIEVRHPMAALLRERAVQGGPDPRPLLGLRPLFGELGDDPRLVEPVAHWLGMLYGRGIQATLDEAARRAAL</sequence>
<dbReference type="Pfam" id="PF08125">
    <property type="entry name" value="Mannitol_dh_C"/>
    <property type="match status" value="1"/>
</dbReference>
<dbReference type="SUPFAM" id="SSF48179">
    <property type="entry name" value="6-phosphogluconate dehydrogenase C-terminal domain-like"/>
    <property type="match status" value="1"/>
</dbReference>
<name>A0A4Z0NH74_9HYPH</name>
<dbReference type="InterPro" id="IPR023027">
    <property type="entry name" value="Mannitol_DH_CS"/>
</dbReference>
<reference evidence="5 6" key="1">
    <citation type="submission" date="2019-04" db="EMBL/GenBank/DDBJ databases">
        <authorList>
            <person name="Feng G."/>
            <person name="Zhu H."/>
        </authorList>
    </citation>
    <scope>NUCLEOTIDE SEQUENCE [LARGE SCALE GENOMIC DNA]</scope>
    <source>
        <strain evidence="5 6">6HR-1</strain>
    </source>
</reference>
<dbReference type="InterPro" id="IPR050988">
    <property type="entry name" value="Mannitol_DH/Oxidoreductase"/>
</dbReference>
<dbReference type="InterPro" id="IPR036291">
    <property type="entry name" value="NAD(P)-bd_dom_sf"/>
</dbReference>
<evidence type="ECO:0000259" key="3">
    <source>
        <dbReference type="Pfam" id="PF01232"/>
    </source>
</evidence>
<dbReference type="RefSeq" id="WP_135418689.1">
    <property type="nucleotide sequence ID" value="NZ_SRLB01000029.1"/>
</dbReference>
<dbReference type="EMBL" id="SRLB01000029">
    <property type="protein sequence ID" value="TGD95453.1"/>
    <property type="molecule type" value="Genomic_DNA"/>
</dbReference>
<dbReference type="InterPro" id="IPR013131">
    <property type="entry name" value="Mannitol_DH_N"/>
</dbReference>
<keyword evidence="1" id="KW-0560">Oxidoreductase</keyword>
<organism evidence="5 6">
    <name type="scientific">Methylobacterium nonmethylotrophicum</name>
    <dbReference type="NCBI Taxonomy" id="1141884"/>
    <lineage>
        <taxon>Bacteria</taxon>
        <taxon>Pseudomonadati</taxon>
        <taxon>Pseudomonadota</taxon>
        <taxon>Alphaproteobacteria</taxon>
        <taxon>Hyphomicrobiales</taxon>
        <taxon>Methylobacteriaceae</taxon>
        <taxon>Methylobacterium</taxon>
    </lineage>
</organism>
<dbReference type="PANTHER" id="PTHR43362">
    <property type="entry name" value="MANNITOL DEHYDROGENASE DSF1-RELATED"/>
    <property type="match status" value="1"/>
</dbReference>
<dbReference type="Pfam" id="PF01232">
    <property type="entry name" value="Mannitol_dh"/>
    <property type="match status" value="1"/>
</dbReference>
<dbReference type="GO" id="GO:0016616">
    <property type="term" value="F:oxidoreductase activity, acting on the CH-OH group of donors, NAD or NADP as acceptor"/>
    <property type="evidence" value="ECO:0007669"/>
    <property type="project" value="TreeGrafter"/>
</dbReference>
<dbReference type="InterPro" id="IPR013328">
    <property type="entry name" value="6PGD_dom2"/>
</dbReference>
<evidence type="ECO:0000256" key="1">
    <source>
        <dbReference type="ARBA" id="ARBA00023002"/>
    </source>
</evidence>
<feature type="domain" description="Mannitol dehydrogenase N-terminal" evidence="3">
    <location>
        <begin position="37"/>
        <end position="291"/>
    </location>
</feature>
<comment type="caution">
    <text evidence="5">The sequence shown here is derived from an EMBL/GenBank/DDBJ whole genome shotgun (WGS) entry which is preliminary data.</text>
</comment>
<evidence type="ECO:0000256" key="2">
    <source>
        <dbReference type="ARBA" id="ARBA00023027"/>
    </source>
</evidence>
<feature type="domain" description="Mannitol dehydrogenase C-terminal" evidence="4">
    <location>
        <begin position="300"/>
        <end position="481"/>
    </location>
</feature>
<dbReference type="Proteomes" id="UP000297535">
    <property type="component" value="Unassembled WGS sequence"/>
</dbReference>
<keyword evidence="2" id="KW-0520">NAD</keyword>
<protein>
    <submittedName>
        <fullName evidence="5">Mannitol dehydrogenase family protein</fullName>
    </submittedName>
</protein>
<dbReference type="InterPro" id="IPR013118">
    <property type="entry name" value="Mannitol_DH_C"/>
</dbReference>
<dbReference type="InterPro" id="IPR000669">
    <property type="entry name" value="Mannitol_DH"/>
</dbReference>
<evidence type="ECO:0000313" key="6">
    <source>
        <dbReference type="Proteomes" id="UP000297535"/>
    </source>
</evidence>
<dbReference type="SUPFAM" id="SSF51735">
    <property type="entry name" value="NAD(P)-binding Rossmann-fold domains"/>
    <property type="match status" value="1"/>
</dbReference>
<evidence type="ECO:0000259" key="4">
    <source>
        <dbReference type="Pfam" id="PF08125"/>
    </source>
</evidence>
<gene>
    <name evidence="5" type="ORF">EU555_28125</name>
</gene>
<dbReference type="AlphaFoldDB" id="A0A4Z0NH74"/>
<dbReference type="OrthoDB" id="271711at2"/>
<dbReference type="PANTHER" id="PTHR43362:SF1">
    <property type="entry name" value="MANNITOL DEHYDROGENASE 2-RELATED"/>
    <property type="match status" value="1"/>
</dbReference>
<proteinExistence type="predicted"/>
<keyword evidence="6" id="KW-1185">Reference proteome</keyword>
<dbReference type="PRINTS" id="PR00084">
    <property type="entry name" value="MTLDHDRGNASE"/>
</dbReference>
<dbReference type="Gene3D" id="3.40.50.720">
    <property type="entry name" value="NAD(P)-binding Rossmann-like Domain"/>
    <property type="match status" value="1"/>
</dbReference>
<dbReference type="InterPro" id="IPR008927">
    <property type="entry name" value="6-PGluconate_DH-like_C_sf"/>
</dbReference>
<dbReference type="Gene3D" id="1.10.1040.10">
    <property type="entry name" value="N-(1-d-carboxylethyl)-l-norvaline Dehydrogenase, domain 2"/>
    <property type="match status" value="1"/>
</dbReference>